<dbReference type="EMBL" id="JAPZBS010000008">
    <property type="protein sequence ID" value="KAJ5364032.1"/>
    <property type="molecule type" value="Genomic_DNA"/>
</dbReference>
<dbReference type="AlphaFoldDB" id="A0A9W9V083"/>
<comment type="caution">
    <text evidence="4">The sequence shown here is derived from an EMBL/GenBank/DDBJ whole genome shotgun (WGS) entry which is preliminary data.</text>
</comment>
<sequence>MINRGVYISPLIMHCLSLSRVALVARVTPPVGRPGSLCFSRGLATAAKVPNSKKLPLAGFRVLDMSRVLAGPYCTQILGDLGAEIIKIEHPVRGDDTRAWGPPFASYTDGRTGNGESAYYLSVNRNKKSLGLSFAHPEGVEIIQQLARDCDVLVENYLPGSLKKYNLDYASISKINPRLIYTSITGYGQTGPYSNRPGFDVMVEAEFGLMHLTGTRDGPPVKVGVAVTDLTTGLYACNSIMAALLARANTGEGQHLDVCLSDCQVATLANMGESVLISGKKDSGRWGTAHRKPSTLVTLERVEKLIFSVLVASVVPYQGFKTADGDIFVGGANDRLFGILCEKIGKPEWKTDARFVTNNDRVTNRAELEPLIEAELSKRTTRRWQEIFEGSGLPYAAVNDIQGTMNHEHVQARGMVQTIDHPACGSIKVISPPVKYSNAEPSIRSPPPLLGEHTDELLRDVVGLSGERIEKLKRKGVVA</sequence>
<feature type="chain" id="PRO_5040985840" evidence="3">
    <location>
        <begin position="25"/>
        <end position="479"/>
    </location>
</feature>
<evidence type="ECO:0000313" key="5">
    <source>
        <dbReference type="Proteomes" id="UP001147782"/>
    </source>
</evidence>
<dbReference type="Gene3D" id="3.40.50.10540">
    <property type="entry name" value="Crotonobetainyl-coa:carnitine coa-transferase, domain 1"/>
    <property type="match status" value="1"/>
</dbReference>
<dbReference type="PANTHER" id="PTHR48207">
    <property type="entry name" value="SUCCINATE--HYDROXYMETHYLGLUTARATE COA-TRANSFERASE"/>
    <property type="match status" value="1"/>
</dbReference>
<dbReference type="InterPro" id="IPR023606">
    <property type="entry name" value="CoA-Trfase_III_dom_1_sf"/>
</dbReference>
<evidence type="ECO:0000256" key="3">
    <source>
        <dbReference type="SAM" id="SignalP"/>
    </source>
</evidence>
<evidence type="ECO:0000313" key="4">
    <source>
        <dbReference type="EMBL" id="KAJ5364032.1"/>
    </source>
</evidence>
<feature type="signal peptide" evidence="3">
    <location>
        <begin position="1"/>
        <end position="24"/>
    </location>
</feature>
<dbReference type="Gene3D" id="3.30.1540.10">
    <property type="entry name" value="formyl-coa transferase, domain 3"/>
    <property type="match status" value="1"/>
</dbReference>
<proteinExistence type="inferred from homology"/>
<keyword evidence="3" id="KW-0732">Signal</keyword>
<accession>A0A9W9V083</accession>
<dbReference type="Pfam" id="PF02515">
    <property type="entry name" value="CoA_transf_3"/>
    <property type="match status" value="1"/>
</dbReference>
<keyword evidence="2" id="KW-0808">Transferase</keyword>
<organism evidence="4 5">
    <name type="scientific">Penicillium cataractarum</name>
    <dbReference type="NCBI Taxonomy" id="2100454"/>
    <lineage>
        <taxon>Eukaryota</taxon>
        <taxon>Fungi</taxon>
        <taxon>Dikarya</taxon>
        <taxon>Ascomycota</taxon>
        <taxon>Pezizomycotina</taxon>
        <taxon>Eurotiomycetes</taxon>
        <taxon>Eurotiomycetidae</taxon>
        <taxon>Eurotiales</taxon>
        <taxon>Aspergillaceae</taxon>
        <taxon>Penicillium</taxon>
    </lineage>
</organism>
<dbReference type="OrthoDB" id="5863171at2759"/>
<dbReference type="InterPro" id="IPR044855">
    <property type="entry name" value="CoA-Trfase_III_dom3_sf"/>
</dbReference>
<reference evidence="4" key="2">
    <citation type="journal article" date="2023" name="IMA Fungus">
        <title>Comparative genomic study of the Penicillium genus elucidates a diverse pangenome and 15 lateral gene transfer events.</title>
        <authorList>
            <person name="Petersen C."/>
            <person name="Sorensen T."/>
            <person name="Nielsen M.R."/>
            <person name="Sondergaard T.E."/>
            <person name="Sorensen J.L."/>
            <person name="Fitzpatrick D.A."/>
            <person name="Frisvad J.C."/>
            <person name="Nielsen K.L."/>
        </authorList>
    </citation>
    <scope>NUCLEOTIDE SEQUENCE</scope>
    <source>
        <strain evidence="4">IBT 29864</strain>
    </source>
</reference>
<dbReference type="GO" id="GO:0047369">
    <property type="term" value="F:succinate-hydroxymethylglutarate CoA-transferase activity"/>
    <property type="evidence" value="ECO:0007669"/>
    <property type="project" value="TreeGrafter"/>
</dbReference>
<dbReference type="InterPro" id="IPR050483">
    <property type="entry name" value="CoA-transferase_III_domain"/>
</dbReference>
<dbReference type="PANTHER" id="PTHR48207:SF3">
    <property type="entry name" value="SUCCINATE--HYDROXYMETHYLGLUTARATE COA-TRANSFERASE"/>
    <property type="match status" value="1"/>
</dbReference>
<dbReference type="SUPFAM" id="SSF89796">
    <property type="entry name" value="CoA-transferase family III (CaiB/BaiF)"/>
    <property type="match status" value="1"/>
</dbReference>
<dbReference type="RefSeq" id="XP_056551658.1">
    <property type="nucleotide sequence ID" value="XM_056702658.1"/>
</dbReference>
<gene>
    <name evidence="4" type="ORF">N7496_009745</name>
</gene>
<protein>
    <submittedName>
        <fullName evidence="4">Uncharacterized protein</fullName>
    </submittedName>
</protein>
<keyword evidence="5" id="KW-1185">Reference proteome</keyword>
<evidence type="ECO:0000256" key="1">
    <source>
        <dbReference type="ARBA" id="ARBA00008383"/>
    </source>
</evidence>
<dbReference type="GO" id="GO:0005739">
    <property type="term" value="C:mitochondrion"/>
    <property type="evidence" value="ECO:0007669"/>
    <property type="project" value="TreeGrafter"/>
</dbReference>
<dbReference type="InterPro" id="IPR003673">
    <property type="entry name" value="CoA-Trfase_fam_III"/>
</dbReference>
<comment type="similarity">
    <text evidence="1">Belongs to the CoA-transferase III family.</text>
</comment>
<dbReference type="GeneID" id="81441837"/>
<dbReference type="Proteomes" id="UP001147782">
    <property type="component" value="Unassembled WGS sequence"/>
</dbReference>
<reference evidence="4" key="1">
    <citation type="submission" date="2022-11" db="EMBL/GenBank/DDBJ databases">
        <authorList>
            <person name="Petersen C."/>
        </authorList>
    </citation>
    <scope>NUCLEOTIDE SEQUENCE</scope>
    <source>
        <strain evidence="4">IBT 29864</strain>
    </source>
</reference>
<evidence type="ECO:0000256" key="2">
    <source>
        <dbReference type="ARBA" id="ARBA00022679"/>
    </source>
</evidence>
<name>A0A9W9V083_9EURO</name>